<dbReference type="SUPFAM" id="SSF46689">
    <property type="entry name" value="Homeodomain-like"/>
    <property type="match status" value="1"/>
</dbReference>
<keyword evidence="3" id="KW-1185">Reference proteome</keyword>
<dbReference type="InterPro" id="IPR009057">
    <property type="entry name" value="Homeodomain-like_sf"/>
</dbReference>
<name>A0A3N4UX56_9RHOB</name>
<protein>
    <submittedName>
        <fullName evidence="2">Transposase</fullName>
    </submittedName>
</protein>
<reference evidence="2 3" key="1">
    <citation type="submission" date="2018-11" db="EMBL/GenBank/DDBJ databases">
        <title>Genomic Encyclopedia of Type Strains, Phase IV (KMG-IV): sequencing the most valuable type-strain genomes for metagenomic binning, comparative biology and taxonomic classification.</title>
        <authorList>
            <person name="Goeker M."/>
        </authorList>
    </citation>
    <scope>NUCLEOTIDE SEQUENCE [LARGE SCALE GENOMIC DNA]</scope>
    <source>
        <strain evidence="2 3">DSM 104731</strain>
    </source>
</reference>
<keyword evidence="1" id="KW-0175">Coiled coil</keyword>
<dbReference type="Gene3D" id="1.10.10.60">
    <property type="entry name" value="Homeodomain-like"/>
    <property type="match status" value="1"/>
</dbReference>
<evidence type="ECO:0000313" key="3">
    <source>
        <dbReference type="Proteomes" id="UP000269689"/>
    </source>
</evidence>
<dbReference type="Proteomes" id="UP000269689">
    <property type="component" value="Unassembled WGS sequence"/>
</dbReference>
<dbReference type="GO" id="GO:0004803">
    <property type="term" value="F:transposase activity"/>
    <property type="evidence" value="ECO:0007669"/>
    <property type="project" value="InterPro"/>
</dbReference>
<organism evidence="2 3">
    <name type="scientific">Pacificibacter maritimus</name>
    <dbReference type="NCBI Taxonomy" id="762213"/>
    <lineage>
        <taxon>Bacteria</taxon>
        <taxon>Pseudomonadati</taxon>
        <taxon>Pseudomonadota</taxon>
        <taxon>Alphaproteobacteria</taxon>
        <taxon>Rhodobacterales</taxon>
        <taxon>Roseobacteraceae</taxon>
        <taxon>Pacificibacter</taxon>
    </lineage>
</organism>
<feature type="coiled-coil region" evidence="1">
    <location>
        <begin position="57"/>
        <end position="84"/>
    </location>
</feature>
<dbReference type="GO" id="GO:0003677">
    <property type="term" value="F:DNA binding"/>
    <property type="evidence" value="ECO:0007669"/>
    <property type="project" value="InterPro"/>
</dbReference>
<proteinExistence type="predicted"/>
<accession>A0A3N4UX56</accession>
<evidence type="ECO:0000256" key="1">
    <source>
        <dbReference type="SAM" id="Coils"/>
    </source>
</evidence>
<evidence type="ECO:0000313" key="2">
    <source>
        <dbReference type="EMBL" id="RPE72171.1"/>
    </source>
</evidence>
<dbReference type="Pfam" id="PF01527">
    <property type="entry name" value="HTH_Tnp_1"/>
    <property type="match status" value="1"/>
</dbReference>
<comment type="caution">
    <text evidence="2">The sequence shown here is derived from an EMBL/GenBank/DDBJ whole genome shotgun (WGS) entry which is preliminary data.</text>
</comment>
<dbReference type="EMBL" id="RKQK01000001">
    <property type="protein sequence ID" value="RPE72171.1"/>
    <property type="molecule type" value="Genomic_DNA"/>
</dbReference>
<gene>
    <name evidence="2" type="ORF">EDD53_1318</name>
</gene>
<dbReference type="InterPro" id="IPR002514">
    <property type="entry name" value="Transposase_8"/>
</dbReference>
<dbReference type="GO" id="GO:0006313">
    <property type="term" value="P:DNA transposition"/>
    <property type="evidence" value="ECO:0007669"/>
    <property type="project" value="InterPro"/>
</dbReference>
<dbReference type="AlphaFoldDB" id="A0A3N4UX56"/>
<sequence length="107" mass="12168">MNKGIRFTDEFKQDAVAQVVERGYAVSEVAERLGISTKSLYTWKSQFAKSPRARSEVADQAAEIRRLKRELARVTEERTILKKGVAIVRHWLKNNGRVPLLRASSTP</sequence>